<dbReference type="InterPro" id="IPR013324">
    <property type="entry name" value="RNA_pol_sigma_r3/r4-like"/>
</dbReference>
<dbReference type="NCBIfam" id="TIGR02937">
    <property type="entry name" value="sigma70-ECF"/>
    <property type="match status" value="1"/>
</dbReference>
<keyword evidence="9" id="KW-1185">Reference proteome</keyword>
<dbReference type="PANTHER" id="PTHR30385:SF7">
    <property type="entry name" value="RNA POLYMERASE SIGMA FACTOR FLIA"/>
    <property type="match status" value="1"/>
</dbReference>
<dbReference type="GO" id="GO:0003677">
    <property type="term" value="F:DNA binding"/>
    <property type="evidence" value="ECO:0007669"/>
    <property type="project" value="UniProtKB-UniRule"/>
</dbReference>
<keyword evidence="4 6" id="KW-0238">DNA-binding</keyword>
<dbReference type="NCBIfam" id="NF005413">
    <property type="entry name" value="PRK06986.1"/>
    <property type="match status" value="1"/>
</dbReference>
<evidence type="ECO:0000256" key="5">
    <source>
        <dbReference type="ARBA" id="ARBA00023163"/>
    </source>
</evidence>
<dbReference type="NCBIfam" id="TIGR02479">
    <property type="entry name" value="FliA_WhiG"/>
    <property type="match status" value="1"/>
</dbReference>
<evidence type="ECO:0000259" key="7">
    <source>
        <dbReference type="PROSITE" id="PS00716"/>
    </source>
</evidence>
<dbReference type="GO" id="GO:0006352">
    <property type="term" value="P:DNA-templated transcription initiation"/>
    <property type="evidence" value="ECO:0007669"/>
    <property type="project" value="UniProtKB-UniRule"/>
</dbReference>
<dbReference type="Pfam" id="PF04539">
    <property type="entry name" value="Sigma70_r3"/>
    <property type="match status" value="1"/>
</dbReference>
<dbReference type="SUPFAM" id="SSF88659">
    <property type="entry name" value="Sigma3 and sigma4 domains of RNA polymerase sigma factors"/>
    <property type="match status" value="2"/>
</dbReference>
<dbReference type="PRINTS" id="PR00046">
    <property type="entry name" value="SIGMA70FCT"/>
</dbReference>
<dbReference type="InterPro" id="IPR028617">
    <property type="entry name" value="Sigma70_FliA"/>
</dbReference>
<evidence type="ECO:0000313" key="9">
    <source>
        <dbReference type="Proteomes" id="UP000318294"/>
    </source>
</evidence>
<reference evidence="8 9" key="1">
    <citation type="submission" date="2019-07" db="EMBL/GenBank/DDBJ databases">
        <title>Tepidimonas charontis SPSP-6 draft genome.</title>
        <authorList>
            <person name="Da Costa M.S."/>
            <person name="Froufe H.J.C."/>
            <person name="Egas C."/>
            <person name="Albuquerque L."/>
        </authorList>
    </citation>
    <scope>NUCLEOTIDE SEQUENCE [LARGE SCALE GENOMIC DNA]</scope>
    <source>
        <strain evidence="8 9">SPSP-6</strain>
    </source>
</reference>
<evidence type="ECO:0000256" key="6">
    <source>
        <dbReference type="HAMAP-Rule" id="MF_00962"/>
    </source>
</evidence>
<dbReference type="PIRSF" id="PIRSF000770">
    <property type="entry name" value="RNA_pol_sigma-SigE/K"/>
    <property type="match status" value="1"/>
</dbReference>
<evidence type="ECO:0000256" key="3">
    <source>
        <dbReference type="ARBA" id="ARBA00023082"/>
    </source>
</evidence>
<evidence type="ECO:0000256" key="4">
    <source>
        <dbReference type="ARBA" id="ARBA00023125"/>
    </source>
</evidence>
<dbReference type="HAMAP" id="MF_00962">
    <property type="entry name" value="Sigma70_FliA"/>
    <property type="match status" value="1"/>
</dbReference>
<gene>
    <name evidence="6 8" type="primary">fliA</name>
    <name evidence="8" type="ORF">Tchar_01153</name>
</gene>
<dbReference type="InterPro" id="IPR007627">
    <property type="entry name" value="RNA_pol_sigma70_r2"/>
</dbReference>
<dbReference type="PANTHER" id="PTHR30385">
    <property type="entry name" value="SIGMA FACTOR F FLAGELLAR"/>
    <property type="match status" value="1"/>
</dbReference>
<dbReference type="Gene3D" id="1.20.140.160">
    <property type="match status" value="1"/>
</dbReference>
<keyword evidence="3 6" id="KW-0731">Sigma factor</keyword>
<dbReference type="InterPro" id="IPR007624">
    <property type="entry name" value="RNA_pol_sigma70_r3"/>
</dbReference>
<dbReference type="Pfam" id="PF04545">
    <property type="entry name" value="Sigma70_r4"/>
    <property type="match status" value="1"/>
</dbReference>
<dbReference type="InterPro" id="IPR000943">
    <property type="entry name" value="RNA_pol_sigma70"/>
</dbReference>
<dbReference type="InterPro" id="IPR007630">
    <property type="entry name" value="RNA_pol_sigma70_r4"/>
</dbReference>
<dbReference type="InterPro" id="IPR012845">
    <property type="entry name" value="RNA_pol_sigma_FliA_WhiG"/>
</dbReference>
<feature type="region of interest" description="Sigma-70 factor domain-2" evidence="6">
    <location>
        <begin position="32"/>
        <end position="104"/>
    </location>
</feature>
<dbReference type="Gene3D" id="1.10.1740.10">
    <property type="match status" value="1"/>
</dbReference>
<comment type="caution">
    <text evidence="6">Lacks conserved residue(s) required for the propagation of feature annotation.</text>
</comment>
<comment type="similarity">
    <text evidence="6">Belongs to the sigma-70 factor family. FliA subfamily.</text>
</comment>
<comment type="subcellular location">
    <subcellularLocation>
        <location evidence="6">Cytoplasm</location>
    </subcellularLocation>
</comment>
<feature type="short sequence motif" description="Interaction with polymerase core subunit RpoC" evidence="6">
    <location>
        <begin position="59"/>
        <end position="62"/>
    </location>
</feature>
<protein>
    <recommendedName>
        <fullName evidence="6">RNA polymerase sigma factor FliA</fullName>
    </recommendedName>
    <alternativeName>
        <fullName evidence="6">RNA polymerase sigma factor for flagellar operon</fullName>
    </alternativeName>
    <alternativeName>
        <fullName evidence="6">Sigma F</fullName>
    </alternativeName>
    <alternativeName>
        <fullName evidence="6">Sigma-28</fullName>
    </alternativeName>
</protein>
<evidence type="ECO:0000313" key="8">
    <source>
        <dbReference type="EMBL" id="TSE34800.1"/>
    </source>
</evidence>
<dbReference type="EMBL" id="VJON01000014">
    <property type="protein sequence ID" value="TSE34800.1"/>
    <property type="molecule type" value="Genomic_DNA"/>
</dbReference>
<dbReference type="InterPro" id="IPR013325">
    <property type="entry name" value="RNA_pol_sigma_r2"/>
</dbReference>
<dbReference type="Proteomes" id="UP000318294">
    <property type="component" value="Unassembled WGS sequence"/>
</dbReference>
<name>A0A554XG46_9BURK</name>
<proteinExistence type="inferred from homology"/>
<dbReference type="PROSITE" id="PS00716">
    <property type="entry name" value="SIGMA70_2"/>
    <property type="match status" value="1"/>
</dbReference>
<dbReference type="GO" id="GO:0005737">
    <property type="term" value="C:cytoplasm"/>
    <property type="evidence" value="ECO:0007669"/>
    <property type="project" value="UniProtKB-SubCell"/>
</dbReference>
<organism evidence="8 9">
    <name type="scientific">Tepidimonas charontis</name>
    <dbReference type="NCBI Taxonomy" id="2267262"/>
    <lineage>
        <taxon>Bacteria</taxon>
        <taxon>Pseudomonadati</taxon>
        <taxon>Pseudomonadota</taxon>
        <taxon>Betaproteobacteria</taxon>
        <taxon>Burkholderiales</taxon>
        <taxon>Tepidimonas</taxon>
    </lineage>
</organism>
<keyword evidence="5 6" id="KW-0804">Transcription</keyword>
<dbReference type="AlphaFoldDB" id="A0A554XG46"/>
<dbReference type="GO" id="GO:0016987">
    <property type="term" value="F:sigma factor activity"/>
    <property type="evidence" value="ECO:0007669"/>
    <property type="project" value="UniProtKB-UniRule"/>
</dbReference>
<sequence length="258" mass="29298">MLMTTAAAVARSSRPLEFAMYTPKGTLDREALLRQYAPLVHRLAHLMIARLPASVELDDLIQVGMIGLNEALSRYEPSMGVQFETFASQRIRGAMLDELRGADWMSRGERKLQKDIEGAIQRLEQRLQRPPRESEIAQELGLTLADYQELLSRMRGTQLVYLEDLGGRGEDDDAFLERYLPSDDASDPERILADQRMRAALVEAIAKLPEREQYVMSMYYEHDMNLKEIAAVLGVTESRVSQLHSQAVARLRAKLRAH</sequence>
<dbReference type="Pfam" id="PF04542">
    <property type="entry name" value="Sigma70_r2"/>
    <property type="match status" value="1"/>
</dbReference>
<comment type="caution">
    <text evidence="8">The sequence shown here is derived from an EMBL/GenBank/DDBJ whole genome shotgun (WGS) entry which is preliminary data.</text>
</comment>
<dbReference type="InterPro" id="IPR014284">
    <property type="entry name" value="RNA_pol_sigma-70_dom"/>
</dbReference>
<feature type="DNA-binding region" description="H-T-H motif" evidence="6">
    <location>
        <begin position="226"/>
        <end position="245"/>
    </location>
</feature>
<feature type="domain" description="RNA polymerase sigma-70" evidence="7">
    <location>
        <begin position="225"/>
        <end position="251"/>
    </location>
</feature>
<feature type="region of interest" description="Sigma-70 factor domain-4" evidence="6">
    <location>
        <begin position="204"/>
        <end position="252"/>
    </location>
</feature>
<dbReference type="GO" id="GO:0003899">
    <property type="term" value="F:DNA-directed RNA polymerase activity"/>
    <property type="evidence" value="ECO:0007669"/>
    <property type="project" value="InterPro"/>
</dbReference>
<evidence type="ECO:0000256" key="2">
    <source>
        <dbReference type="ARBA" id="ARBA00023015"/>
    </source>
</evidence>
<accession>A0A554XG46</accession>
<dbReference type="CDD" id="cd06171">
    <property type="entry name" value="Sigma70_r4"/>
    <property type="match status" value="1"/>
</dbReference>
<keyword evidence="2 6" id="KW-0805">Transcription regulation</keyword>
<dbReference type="SUPFAM" id="SSF88946">
    <property type="entry name" value="Sigma2 domain of RNA polymerase sigma factors"/>
    <property type="match status" value="1"/>
</dbReference>
<keyword evidence="1 6" id="KW-0963">Cytoplasm</keyword>
<comment type="function">
    <text evidence="6">Sigma factors are initiation factors that promote the attachment of RNA polymerase to specific initiation sites and are then released. This sigma factor controls the expression of flagella-related genes.</text>
</comment>
<evidence type="ECO:0000256" key="1">
    <source>
        <dbReference type="ARBA" id="ARBA00022490"/>
    </source>
</evidence>